<reference evidence="5 6" key="1">
    <citation type="submission" date="2024-06" db="EMBL/GenBank/DDBJ databases">
        <authorList>
            <person name="Kraege A."/>
            <person name="Thomma B."/>
        </authorList>
    </citation>
    <scope>NUCLEOTIDE SEQUENCE [LARGE SCALE GENOMIC DNA]</scope>
</reference>
<dbReference type="InterPro" id="IPR017961">
    <property type="entry name" value="DNA_pol_Y-fam_little_finger"/>
</dbReference>
<dbReference type="HAMAP" id="MF_01113">
    <property type="entry name" value="DNApol_IV"/>
    <property type="match status" value="1"/>
</dbReference>
<evidence type="ECO:0000313" key="6">
    <source>
        <dbReference type="Proteomes" id="UP001497392"/>
    </source>
</evidence>
<feature type="compositionally biased region" description="Polar residues" evidence="3">
    <location>
        <begin position="728"/>
        <end position="743"/>
    </location>
</feature>
<comment type="similarity">
    <text evidence="1">Belongs to the DNA polymerase type-Y family.</text>
</comment>
<dbReference type="InterPro" id="IPR050116">
    <property type="entry name" value="DNA_polymerase-Y"/>
</dbReference>
<feature type="compositionally biased region" description="Low complexity" evidence="3">
    <location>
        <begin position="572"/>
        <end position="588"/>
    </location>
</feature>
<dbReference type="InterPro" id="IPR036775">
    <property type="entry name" value="DNA_pol_Y-fam_lit_finger_sf"/>
</dbReference>
<feature type="domain" description="UmuC" evidence="4">
    <location>
        <begin position="104"/>
        <end position="284"/>
    </location>
</feature>
<dbReference type="InterPro" id="IPR043502">
    <property type="entry name" value="DNA/RNA_pol_sf"/>
</dbReference>
<evidence type="ECO:0000313" key="5">
    <source>
        <dbReference type="EMBL" id="CAL5223496.1"/>
    </source>
</evidence>
<dbReference type="EMBL" id="CAXHTA020000008">
    <property type="protein sequence ID" value="CAL5223496.1"/>
    <property type="molecule type" value="Genomic_DNA"/>
</dbReference>
<feature type="region of interest" description="Disordered" evidence="3">
    <location>
        <begin position="563"/>
        <end position="712"/>
    </location>
</feature>
<dbReference type="InterPro" id="IPR022880">
    <property type="entry name" value="DNApol_IV"/>
</dbReference>
<protein>
    <recommendedName>
        <fullName evidence="2">DNA polymerase kappa</fullName>
    </recommendedName>
</protein>
<dbReference type="Gene3D" id="1.10.150.810">
    <property type="match status" value="2"/>
</dbReference>
<evidence type="ECO:0000256" key="3">
    <source>
        <dbReference type="SAM" id="MobiDB-lite"/>
    </source>
</evidence>
<dbReference type="PROSITE" id="PS50173">
    <property type="entry name" value="UMUC"/>
    <property type="match status" value="1"/>
</dbReference>
<dbReference type="InterPro" id="IPR001126">
    <property type="entry name" value="UmuC"/>
</dbReference>
<dbReference type="PANTHER" id="PTHR11076">
    <property type="entry name" value="DNA REPAIR POLYMERASE UMUC / TRANSFERASE FAMILY MEMBER"/>
    <property type="match status" value="1"/>
</dbReference>
<dbReference type="PANTHER" id="PTHR11076:SF33">
    <property type="entry name" value="DNA POLYMERASE KAPPA"/>
    <property type="match status" value="1"/>
</dbReference>
<dbReference type="SUPFAM" id="SSF56672">
    <property type="entry name" value="DNA/RNA polymerases"/>
    <property type="match status" value="1"/>
</dbReference>
<dbReference type="Gene3D" id="3.30.70.270">
    <property type="match status" value="1"/>
</dbReference>
<sequence length="920" mass="101047">MKKMEENEKVCPEVQQWFGTTFTNNKAGMAGVDKDKVKRVVYQMSKDTPHFKHGLRLQAQTEERIKKMKQQAQTLTPGQLLSHTRAMDCKVAELRAITDLTRIWIHADLDAFFASVEELDDPSLKTKPMAVGGLGIITTANYVARKFGIRSAMPGYIGKRLCPELVFVQPDFGKYVRAAAAVRAVFVDFDACFEAGSLDEAYLNVTDYCKQHGLTGEAVAEMIRRRVREETRLTCSCGIGPNRLLSKIATDIRKPDGQFAVGSDHTAIQRFIDPLPVRKIPGIGKVTEQILKALGFQTCNDLIAKRALISALFKPLSVDFFIKAGLGFGQTGHSALPEPGAVGRRGMSVERTFPAVSKPADLEAWCAELSDKLAEDMASEGLRGRTITLKLKETSFELRTRDKTLPTYISSPEDIFREAMKLLKPELPIKIRLMGVGMSSFLETHTGPGQRTLSGFLQLGDSSPAYQAEADLQGWKQTFLDAQTRQEVAKHMAEYRRWKEEHPGEVRPGHVWHHMSPSSPGAGAFWSGIPDSSGLLPEPKHFWYDIHEYRLNSKPHIRRILQHQQAQADGITQASAEESVAAQATSQAPRSTSEPHIPQHQEVHKGGSTQSAAPSAAAGWMSRVPETSTSMAAPPQPEQRHESAARSPAAPGTALSKEPMSSDGWQPPGSPKQEKRAESEADVKGTGAERHQGAHGKRLAPDSWQPVTASQMLKRQRIADTAPQLLQEPQKSAETCQQVQPEQPSLFPDSMREGTNGPDILLQPSEQEACDDSGSCLEYDAETGQHVDSEESCEDVLAMWGEAGEPEQEFAWAEPPAGMGNGDTDGNSATIDHASTVSHRTWACQVCTFSDNRVQILRCAMCDAVRGTSWEYFRTTQAEASPPLERPAADPGEARGRAAVNKGRKAEAQAGRKGIKRFMV</sequence>
<dbReference type="InterPro" id="IPR024728">
    <property type="entry name" value="PolY_HhH_motif"/>
</dbReference>
<evidence type="ECO:0000256" key="2">
    <source>
        <dbReference type="ARBA" id="ARBA00016178"/>
    </source>
</evidence>
<feature type="compositionally biased region" description="Basic and acidic residues" evidence="3">
    <location>
        <begin position="672"/>
        <end position="692"/>
    </location>
</feature>
<dbReference type="Pfam" id="PF11798">
    <property type="entry name" value="IMS_HHH"/>
    <property type="match status" value="1"/>
</dbReference>
<dbReference type="Proteomes" id="UP001497392">
    <property type="component" value="Unassembled WGS sequence"/>
</dbReference>
<comment type="caution">
    <text evidence="5">The sequence shown here is derived from an EMBL/GenBank/DDBJ whole genome shotgun (WGS) entry which is preliminary data.</text>
</comment>
<proteinExistence type="inferred from homology"/>
<name>A0ABP1FVN6_9CHLO</name>
<dbReference type="Pfam" id="PF00817">
    <property type="entry name" value="IMS"/>
    <property type="match status" value="1"/>
</dbReference>
<dbReference type="Gene3D" id="3.30.1490.100">
    <property type="entry name" value="DNA polymerase, Y-family, little finger domain"/>
    <property type="match status" value="1"/>
</dbReference>
<dbReference type="NCBIfam" id="NF002677">
    <property type="entry name" value="PRK02406.1"/>
    <property type="match status" value="1"/>
</dbReference>
<evidence type="ECO:0000256" key="1">
    <source>
        <dbReference type="ARBA" id="ARBA00010945"/>
    </source>
</evidence>
<dbReference type="CDD" id="cd03586">
    <property type="entry name" value="PolY_Pol_IV_kappa"/>
    <property type="match status" value="1"/>
</dbReference>
<dbReference type="Pfam" id="PF11799">
    <property type="entry name" value="IMS_C"/>
    <property type="match status" value="1"/>
</dbReference>
<feature type="region of interest" description="Disordered" evidence="3">
    <location>
        <begin position="878"/>
        <end position="920"/>
    </location>
</feature>
<feature type="region of interest" description="Disordered" evidence="3">
    <location>
        <begin position="728"/>
        <end position="760"/>
    </location>
</feature>
<accession>A0ABP1FVN6</accession>
<dbReference type="SUPFAM" id="SSF100879">
    <property type="entry name" value="Lesion bypass DNA polymerase (Y-family), little finger domain"/>
    <property type="match status" value="1"/>
</dbReference>
<organism evidence="5 6">
    <name type="scientific">Coccomyxa viridis</name>
    <dbReference type="NCBI Taxonomy" id="1274662"/>
    <lineage>
        <taxon>Eukaryota</taxon>
        <taxon>Viridiplantae</taxon>
        <taxon>Chlorophyta</taxon>
        <taxon>core chlorophytes</taxon>
        <taxon>Trebouxiophyceae</taxon>
        <taxon>Trebouxiophyceae incertae sedis</taxon>
        <taxon>Coccomyxaceae</taxon>
        <taxon>Coccomyxa</taxon>
    </lineage>
</organism>
<keyword evidence="6" id="KW-1185">Reference proteome</keyword>
<gene>
    <name evidence="5" type="primary">g6022</name>
    <name evidence="5" type="ORF">VP750_LOCUS5155</name>
</gene>
<dbReference type="Gene3D" id="3.40.1170.60">
    <property type="match status" value="1"/>
</dbReference>
<dbReference type="InterPro" id="IPR043128">
    <property type="entry name" value="Rev_trsase/Diguanyl_cyclase"/>
</dbReference>
<evidence type="ECO:0000259" key="4">
    <source>
        <dbReference type="PROSITE" id="PS50173"/>
    </source>
</evidence>